<keyword evidence="2" id="KW-1185">Reference proteome</keyword>
<dbReference type="AlphaFoldDB" id="A0A6M8UIJ3"/>
<evidence type="ECO:0000313" key="2">
    <source>
        <dbReference type="Proteomes" id="UP000505325"/>
    </source>
</evidence>
<gene>
    <name evidence="1" type="ORF">PMPD1_2629</name>
</gene>
<dbReference type="KEGG" id="pmak:PMPD1_2629"/>
<evidence type="ECO:0000313" key="1">
    <source>
        <dbReference type="EMBL" id="QKJ87570.1"/>
    </source>
</evidence>
<reference evidence="1 2" key="1">
    <citation type="submission" date="2020-06" db="EMBL/GenBank/DDBJ databases">
        <title>Genome sequence of Paramixta manurensis strain PD-1.</title>
        <authorList>
            <person name="Lee C.W."/>
            <person name="Kim J."/>
        </authorList>
    </citation>
    <scope>NUCLEOTIDE SEQUENCE [LARGE SCALE GENOMIC DNA]</scope>
    <source>
        <strain evidence="1 2">PD-1</strain>
    </source>
</reference>
<protein>
    <submittedName>
        <fullName evidence="1">Uncharacterized protein</fullName>
    </submittedName>
</protein>
<proteinExistence type="predicted"/>
<organism evidence="1 2">
    <name type="scientific">Paramixta manurensis</name>
    <dbReference type="NCBI Taxonomy" id="2740817"/>
    <lineage>
        <taxon>Bacteria</taxon>
        <taxon>Pseudomonadati</taxon>
        <taxon>Pseudomonadota</taxon>
        <taxon>Gammaproteobacteria</taxon>
        <taxon>Enterobacterales</taxon>
        <taxon>Erwiniaceae</taxon>
        <taxon>Paramixta</taxon>
    </lineage>
</organism>
<dbReference type="Proteomes" id="UP000505325">
    <property type="component" value="Chromosome"/>
</dbReference>
<accession>A0A6M8UIJ3</accession>
<sequence length="62" mass="7259">MIVLFTKLNVVSMRAPYHSAAKENIYFTHKNQFCDLTRELILINDTGCRNQLIGIPVKKMRY</sequence>
<name>A0A6M8UIJ3_9GAMM</name>
<dbReference type="EMBL" id="CP054212">
    <property type="protein sequence ID" value="QKJ87570.1"/>
    <property type="molecule type" value="Genomic_DNA"/>
</dbReference>